<name>A0A6M3KL52_9ZZZZ</name>
<organism evidence="2">
    <name type="scientific">viral metagenome</name>
    <dbReference type="NCBI Taxonomy" id="1070528"/>
    <lineage>
        <taxon>unclassified sequences</taxon>
        <taxon>metagenomes</taxon>
        <taxon>organismal metagenomes</taxon>
    </lineage>
</organism>
<dbReference type="EMBL" id="MT142487">
    <property type="protein sequence ID" value="QJA82430.1"/>
    <property type="molecule type" value="Genomic_DNA"/>
</dbReference>
<dbReference type="EMBL" id="MT141470">
    <property type="protein sequence ID" value="QJA62409.1"/>
    <property type="molecule type" value="Genomic_DNA"/>
</dbReference>
<accession>A0A6M3KL52</accession>
<evidence type="ECO:0000313" key="1">
    <source>
        <dbReference type="EMBL" id="QJA62409.1"/>
    </source>
</evidence>
<protein>
    <submittedName>
        <fullName evidence="2">Uncharacterized protein</fullName>
    </submittedName>
</protein>
<proteinExistence type="predicted"/>
<reference evidence="2" key="1">
    <citation type="submission" date="2020-03" db="EMBL/GenBank/DDBJ databases">
        <title>The deep terrestrial virosphere.</title>
        <authorList>
            <person name="Holmfeldt K."/>
            <person name="Nilsson E."/>
            <person name="Simone D."/>
            <person name="Lopez-Fernandez M."/>
            <person name="Wu X."/>
            <person name="de Brujin I."/>
            <person name="Lundin D."/>
            <person name="Andersson A."/>
            <person name="Bertilsson S."/>
            <person name="Dopson M."/>
        </authorList>
    </citation>
    <scope>NUCLEOTIDE SEQUENCE</scope>
    <source>
        <strain evidence="2">MM415A00408</strain>
        <strain evidence="1">MM415B00786</strain>
    </source>
</reference>
<evidence type="ECO:0000313" key="2">
    <source>
        <dbReference type="EMBL" id="QJA82430.1"/>
    </source>
</evidence>
<gene>
    <name evidence="2" type="ORF">MM415A00408_0023</name>
    <name evidence="1" type="ORF">MM415B00786_0023</name>
</gene>
<sequence length="71" mass="8730">MKRLYDREKIRLREYIIVLRIEEEKALRSDDPTDQCTAHHRGFIRACNLILKKMEHLQLRKSHHDRYLESL</sequence>
<dbReference type="AlphaFoldDB" id="A0A6M3KL52"/>